<evidence type="ECO:0000313" key="6">
    <source>
        <dbReference type="EMBL" id="VGO13988.1"/>
    </source>
</evidence>
<dbReference type="PROSITE" id="PS51554">
    <property type="entry name" value="PFL"/>
    <property type="match status" value="1"/>
</dbReference>
<evidence type="ECO:0000256" key="2">
    <source>
        <dbReference type="ARBA" id="ARBA00023239"/>
    </source>
</evidence>
<name>A0A6C2U1Y6_PONDE</name>
<dbReference type="GO" id="GO:0005829">
    <property type="term" value="C:cytosol"/>
    <property type="evidence" value="ECO:0007669"/>
    <property type="project" value="TreeGrafter"/>
</dbReference>
<dbReference type="PROSITE" id="PS51149">
    <property type="entry name" value="GLY_RADICAL_2"/>
    <property type="match status" value="1"/>
</dbReference>
<dbReference type="PANTHER" id="PTHR43641">
    <property type="entry name" value="FORMATE ACETYLTRANSFERASE 3-RELATED"/>
    <property type="match status" value="1"/>
</dbReference>
<dbReference type="InterPro" id="IPR001150">
    <property type="entry name" value="Gly_radical"/>
</dbReference>
<keyword evidence="2 6" id="KW-0456">Lyase</keyword>
<dbReference type="Gene3D" id="3.20.70.20">
    <property type="match status" value="1"/>
</dbReference>
<dbReference type="GO" id="GO:0016829">
    <property type="term" value="F:lyase activity"/>
    <property type="evidence" value="ECO:0007669"/>
    <property type="project" value="UniProtKB-KW"/>
</dbReference>
<keyword evidence="1 3" id="KW-0556">Organic radical</keyword>
<accession>A0A6C2U1Y6</accession>
<reference evidence="6 7" key="1">
    <citation type="submission" date="2019-04" db="EMBL/GenBank/DDBJ databases">
        <authorList>
            <person name="Van Vliet M D."/>
        </authorList>
    </citation>
    <scope>NUCLEOTIDE SEQUENCE [LARGE SCALE GENOMIC DNA]</scope>
    <source>
        <strain evidence="6 7">F1</strain>
    </source>
</reference>
<dbReference type="PANTHER" id="PTHR43641:SF2">
    <property type="entry name" value="DEHYDRATASE YBIW-RELATED"/>
    <property type="match status" value="1"/>
</dbReference>
<dbReference type="RefSeq" id="WP_136079518.1">
    <property type="nucleotide sequence ID" value="NZ_CAAHFG010000001.1"/>
</dbReference>
<evidence type="ECO:0000259" key="5">
    <source>
        <dbReference type="PROSITE" id="PS51554"/>
    </source>
</evidence>
<dbReference type="AlphaFoldDB" id="A0A6C2U1Y6"/>
<proteinExistence type="predicted"/>
<dbReference type="Pfam" id="PF01228">
    <property type="entry name" value="Gly_radical"/>
    <property type="match status" value="1"/>
</dbReference>
<protein>
    <submittedName>
        <fullName evidence="6">Choline trimethylamine-lyase</fullName>
    </submittedName>
</protein>
<evidence type="ECO:0000256" key="1">
    <source>
        <dbReference type="ARBA" id="ARBA00022818"/>
    </source>
</evidence>
<dbReference type="InterPro" id="IPR051215">
    <property type="entry name" value="GRE"/>
</dbReference>
<keyword evidence="7" id="KW-1185">Reference proteome</keyword>
<dbReference type="EMBL" id="CAAHFG010000001">
    <property type="protein sequence ID" value="VGO13988.1"/>
    <property type="molecule type" value="Genomic_DNA"/>
</dbReference>
<feature type="domain" description="Glycine radical" evidence="4">
    <location>
        <begin position="691"/>
        <end position="807"/>
    </location>
</feature>
<dbReference type="InterPro" id="IPR004184">
    <property type="entry name" value="PFL_dom"/>
</dbReference>
<gene>
    <name evidence="6" type="primary">cutC_1</name>
    <name evidence="6" type="ORF">PDESU_02545</name>
</gene>
<evidence type="ECO:0000259" key="4">
    <source>
        <dbReference type="PROSITE" id="PS51149"/>
    </source>
</evidence>
<evidence type="ECO:0000313" key="7">
    <source>
        <dbReference type="Proteomes" id="UP000366872"/>
    </source>
</evidence>
<dbReference type="Pfam" id="PF02901">
    <property type="entry name" value="PFL-like"/>
    <property type="match status" value="1"/>
</dbReference>
<dbReference type="SUPFAM" id="SSF51998">
    <property type="entry name" value="PFL-like glycyl radical enzymes"/>
    <property type="match status" value="1"/>
</dbReference>
<sequence length="807" mass="90916">MNFKNVNVEGFRVPTGQHTAAGQEEFDHEALRTKLQVAWRFTQTYKQYQNAPVAIREAHCLSEQYPATCQTVRDHDLIAGRLLYMPLVGFQLENVVNSDIEVLQTDRRPESALTTEEKQVRDTLATAQSGYLSDYSSLRQLLSLTDDEAEQRAIQEMMDFWMKEASSQKYMQALPQDIKDGFGRVTMECQYASTFFRVCCTSVDYDKLLQHGIPGMRALIGSKKEAAALNGDSTDLYEGMLLGLDVLVSVCDFYRKQCLDLFEEATDAARKRELQKMAAALDAVTKRKPETLSEAMQLFWAYDMIIDTVNYGRMDVYFGDFYAHDLDNGIETEASAFELIMSLWHLISEQADDGFGSYRFNARIIVGGKGRRNEANADRFAVAALEATRQLKRTEPTTTLRFYKGQNPELMDKAMECLKEGCVHPTLYNDERHIPMTQQAFDVTAEEAEQYLPQGCGEMTVDHISIGSPNNIINFVTALDLVLHNGFSTETQEVRGLQPGKLETFDTFEKLVDALKAQVDYTNGLFARRHMVEYQVARETAAYLFISMLTDDCIERNQACFDGGTRYLGATIETFGLTNVCDSLIAIKDLVYDKKLLTLEQIVEACDANFQGYGKIQKMLLAAPKYGNDLDVIDTFHKELSAWLCANANEKAKPAGLHYLLNCNLNPDGIRYAVNTKASPDGRVYGEAFAVGCAPTAGRDQNGITAVLNSMSKHDELHSGYVHNLKVGHSLFAPENIKAFRALIDTYFEKGGWQLMVTVLNPDDLQKAMEEPKNYSHIMVRVGGWTARFVDLPPEHQTEILHRTLYC</sequence>
<feature type="modified residue" description="Glycine radical" evidence="3">
    <location>
        <position position="784"/>
    </location>
</feature>
<organism evidence="6 7">
    <name type="scientific">Pontiella desulfatans</name>
    <dbReference type="NCBI Taxonomy" id="2750659"/>
    <lineage>
        <taxon>Bacteria</taxon>
        <taxon>Pseudomonadati</taxon>
        <taxon>Kiritimatiellota</taxon>
        <taxon>Kiritimatiellia</taxon>
        <taxon>Kiritimatiellales</taxon>
        <taxon>Pontiellaceae</taxon>
        <taxon>Pontiella</taxon>
    </lineage>
</organism>
<evidence type="ECO:0000256" key="3">
    <source>
        <dbReference type="PROSITE-ProRule" id="PRU00493"/>
    </source>
</evidence>
<dbReference type="Proteomes" id="UP000366872">
    <property type="component" value="Unassembled WGS sequence"/>
</dbReference>
<feature type="domain" description="PFL" evidence="5">
    <location>
        <begin position="9"/>
        <end position="684"/>
    </location>
</feature>